<evidence type="ECO:0000313" key="9">
    <source>
        <dbReference type="Proteomes" id="UP000001292"/>
    </source>
</evidence>
<evidence type="ECO:0000313" key="8">
    <source>
        <dbReference type="EMBL" id="EDW56406.1"/>
    </source>
</evidence>
<accession>B4ILX8</accession>
<dbReference type="PRINTS" id="PR01609">
    <property type="entry name" value="CD36FAMILY"/>
</dbReference>
<sequence length="108" mass="12348">MTEGGEIFNLWAQPPVDLYIKIYLFNITNAKAFLAGREQLRVEQVGPYVYKEIMTHENVTFNANNTMSSTPSHPLVWQEEMSGNCREDDEVVMLNIAMLVSIYCISNI</sequence>
<dbReference type="Proteomes" id="UP000001292">
    <property type="component" value="Unassembled WGS sequence"/>
</dbReference>
<protein>
    <submittedName>
        <fullName evidence="8">GM16905</fullName>
    </submittedName>
</protein>
<dbReference type="EMBL" id="CH480905">
    <property type="protein sequence ID" value="EDW56406.1"/>
    <property type="molecule type" value="Genomic_DNA"/>
</dbReference>
<name>B4ILX8_DROSE</name>
<keyword evidence="3" id="KW-1003">Cell membrane</keyword>
<comment type="similarity">
    <text evidence="2">Belongs to the CD36 family.</text>
</comment>
<dbReference type="PANTHER" id="PTHR11923:SF67">
    <property type="entry name" value="RE68569P"/>
    <property type="match status" value="1"/>
</dbReference>
<keyword evidence="5" id="KW-1133">Transmembrane helix</keyword>
<evidence type="ECO:0000256" key="4">
    <source>
        <dbReference type="ARBA" id="ARBA00022692"/>
    </source>
</evidence>
<dbReference type="PhylomeDB" id="B4ILX8"/>
<dbReference type="InterPro" id="IPR002159">
    <property type="entry name" value="CD36_fam"/>
</dbReference>
<dbReference type="GO" id="GO:0005044">
    <property type="term" value="F:scavenger receptor activity"/>
    <property type="evidence" value="ECO:0007669"/>
    <property type="project" value="TreeGrafter"/>
</dbReference>
<dbReference type="AlphaFoldDB" id="B4ILX8"/>
<evidence type="ECO:0000256" key="2">
    <source>
        <dbReference type="ARBA" id="ARBA00010532"/>
    </source>
</evidence>
<dbReference type="PANTHER" id="PTHR11923">
    <property type="entry name" value="SCAVENGER RECEPTOR CLASS B TYPE-1 SR-B1"/>
    <property type="match status" value="1"/>
</dbReference>
<organism evidence="9">
    <name type="scientific">Drosophila sechellia</name>
    <name type="common">Fruit fly</name>
    <dbReference type="NCBI Taxonomy" id="7238"/>
    <lineage>
        <taxon>Eukaryota</taxon>
        <taxon>Metazoa</taxon>
        <taxon>Ecdysozoa</taxon>
        <taxon>Arthropoda</taxon>
        <taxon>Hexapoda</taxon>
        <taxon>Insecta</taxon>
        <taxon>Pterygota</taxon>
        <taxon>Neoptera</taxon>
        <taxon>Endopterygota</taxon>
        <taxon>Diptera</taxon>
        <taxon>Brachycera</taxon>
        <taxon>Muscomorpha</taxon>
        <taxon>Ephydroidea</taxon>
        <taxon>Drosophilidae</taxon>
        <taxon>Drosophila</taxon>
        <taxon>Sophophora</taxon>
    </lineage>
</organism>
<comment type="subcellular location">
    <subcellularLocation>
        <location evidence="1">Cell membrane</location>
    </subcellularLocation>
</comment>
<dbReference type="GO" id="GO:0005886">
    <property type="term" value="C:plasma membrane"/>
    <property type="evidence" value="ECO:0007669"/>
    <property type="project" value="UniProtKB-SubCell"/>
</dbReference>
<dbReference type="GO" id="GO:0005737">
    <property type="term" value="C:cytoplasm"/>
    <property type="evidence" value="ECO:0007669"/>
    <property type="project" value="TreeGrafter"/>
</dbReference>
<keyword evidence="6" id="KW-0472">Membrane</keyword>
<dbReference type="Pfam" id="PF01130">
    <property type="entry name" value="CD36"/>
    <property type="match status" value="1"/>
</dbReference>
<reference evidence="8 9" key="1">
    <citation type="journal article" date="2007" name="Nature">
        <title>Evolution of genes and genomes on the Drosophila phylogeny.</title>
        <authorList>
            <consortium name="Drosophila 12 Genomes Consortium"/>
            <person name="Clark A.G."/>
            <person name="Eisen M.B."/>
            <person name="Smith D.R."/>
            <person name="Bergman C.M."/>
            <person name="Oliver B."/>
            <person name="Markow T.A."/>
            <person name="Kaufman T.C."/>
            <person name="Kellis M."/>
            <person name="Gelbart W."/>
            <person name="Iyer V.N."/>
            <person name="Pollard D.A."/>
            <person name="Sackton T.B."/>
            <person name="Larracuente A.M."/>
            <person name="Singh N.D."/>
            <person name="Abad J.P."/>
            <person name="Abt D.N."/>
            <person name="Adryan B."/>
            <person name="Aguade M."/>
            <person name="Akashi H."/>
            <person name="Anderson W.W."/>
            <person name="Aquadro C.F."/>
            <person name="Ardell D.H."/>
            <person name="Arguello R."/>
            <person name="Artieri C.G."/>
            <person name="Barbash D.A."/>
            <person name="Barker D."/>
            <person name="Barsanti P."/>
            <person name="Batterham P."/>
            <person name="Batzoglou S."/>
            <person name="Begun D."/>
            <person name="Bhutkar A."/>
            <person name="Blanco E."/>
            <person name="Bosak S.A."/>
            <person name="Bradley R.K."/>
            <person name="Brand A.D."/>
            <person name="Brent M.R."/>
            <person name="Brooks A.N."/>
            <person name="Brown R.H."/>
            <person name="Butlin R.K."/>
            <person name="Caggese C."/>
            <person name="Calvi B.R."/>
            <person name="Bernardo de Carvalho A."/>
            <person name="Caspi A."/>
            <person name="Castrezana S."/>
            <person name="Celniker S.E."/>
            <person name="Chang J.L."/>
            <person name="Chapple C."/>
            <person name="Chatterji S."/>
            <person name="Chinwalla A."/>
            <person name="Civetta A."/>
            <person name="Clifton S.W."/>
            <person name="Comeron J.M."/>
            <person name="Costello J.C."/>
            <person name="Coyne J.A."/>
            <person name="Daub J."/>
            <person name="David R.G."/>
            <person name="Delcher A.L."/>
            <person name="Delehaunty K."/>
            <person name="Do C.B."/>
            <person name="Ebling H."/>
            <person name="Edwards K."/>
            <person name="Eickbush T."/>
            <person name="Evans J.D."/>
            <person name="Filipski A."/>
            <person name="Findeiss S."/>
            <person name="Freyhult E."/>
            <person name="Fulton L."/>
            <person name="Fulton R."/>
            <person name="Garcia A.C."/>
            <person name="Gardiner A."/>
            <person name="Garfield D.A."/>
            <person name="Garvin B.E."/>
            <person name="Gibson G."/>
            <person name="Gilbert D."/>
            <person name="Gnerre S."/>
            <person name="Godfrey J."/>
            <person name="Good R."/>
            <person name="Gotea V."/>
            <person name="Gravely B."/>
            <person name="Greenberg A.J."/>
            <person name="Griffiths-Jones S."/>
            <person name="Gross S."/>
            <person name="Guigo R."/>
            <person name="Gustafson E.A."/>
            <person name="Haerty W."/>
            <person name="Hahn M.W."/>
            <person name="Halligan D.L."/>
            <person name="Halpern A.L."/>
            <person name="Halter G.M."/>
            <person name="Han M.V."/>
            <person name="Heger A."/>
            <person name="Hillier L."/>
            <person name="Hinrichs A.S."/>
            <person name="Holmes I."/>
            <person name="Hoskins R.A."/>
            <person name="Hubisz M.J."/>
            <person name="Hultmark D."/>
            <person name="Huntley M.A."/>
            <person name="Jaffe D.B."/>
            <person name="Jagadeeshan S."/>
            <person name="Jeck W.R."/>
            <person name="Johnson J."/>
            <person name="Jones C.D."/>
            <person name="Jordan W.C."/>
            <person name="Karpen G.H."/>
            <person name="Kataoka E."/>
            <person name="Keightley P.D."/>
            <person name="Kheradpour P."/>
            <person name="Kirkness E.F."/>
            <person name="Koerich L.B."/>
            <person name="Kristiansen K."/>
            <person name="Kudrna D."/>
            <person name="Kulathinal R.J."/>
            <person name="Kumar S."/>
            <person name="Kwok R."/>
            <person name="Lander E."/>
            <person name="Langley C.H."/>
            <person name="Lapoint R."/>
            <person name="Lazzaro B.P."/>
            <person name="Lee S.J."/>
            <person name="Levesque L."/>
            <person name="Li R."/>
            <person name="Lin C.F."/>
            <person name="Lin M.F."/>
            <person name="Lindblad-Toh K."/>
            <person name="Llopart A."/>
            <person name="Long M."/>
            <person name="Low L."/>
            <person name="Lozovsky E."/>
            <person name="Lu J."/>
            <person name="Luo M."/>
            <person name="Machado C.A."/>
            <person name="Makalowski W."/>
            <person name="Marzo M."/>
            <person name="Matsuda M."/>
            <person name="Matzkin L."/>
            <person name="McAllister B."/>
            <person name="McBride C.S."/>
            <person name="McKernan B."/>
            <person name="McKernan K."/>
            <person name="Mendez-Lago M."/>
            <person name="Minx P."/>
            <person name="Mollenhauer M.U."/>
            <person name="Montooth K."/>
            <person name="Mount S.M."/>
            <person name="Mu X."/>
            <person name="Myers E."/>
            <person name="Negre B."/>
            <person name="Newfeld S."/>
            <person name="Nielsen R."/>
            <person name="Noor M.A."/>
            <person name="O'Grady P."/>
            <person name="Pachter L."/>
            <person name="Papaceit M."/>
            <person name="Parisi M.J."/>
            <person name="Parisi M."/>
            <person name="Parts L."/>
            <person name="Pedersen J.S."/>
            <person name="Pesole G."/>
            <person name="Phillippy A.M."/>
            <person name="Ponting C.P."/>
            <person name="Pop M."/>
            <person name="Porcelli D."/>
            <person name="Powell J.R."/>
            <person name="Prohaska S."/>
            <person name="Pruitt K."/>
            <person name="Puig M."/>
            <person name="Quesneville H."/>
            <person name="Ram K.R."/>
            <person name="Rand D."/>
            <person name="Rasmussen M.D."/>
            <person name="Reed L.K."/>
            <person name="Reenan R."/>
            <person name="Reily A."/>
            <person name="Remington K.A."/>
            <person name="Rieger T.T."/>
            <person name="Ritchie M.G."/>
            <person name="Robin C."/>
            <person name="Rogers Y.H."/>
            <person name="Rohde C."/>
            <person name="Rozas J."/>
            <person name="Rubenfield M.J."/>
            <person name="Ruiz A."/>
            <person name="Russo S."/>
            <person name="Salzberg S.L."/>
            <person name="Sanchez-Gracia A."/>
            <person name="Saranga D.J."/>
            <person name="Sato H."/>
            <person name="Schaeffer S.W."/>
            <person name="Schatz M.C."/>
            <person name="Schlenke T."/>
            <person name="Schwartz R."/>
            <person name="Segarra C."/>
            <person name="Singh R.S."/>
            <person name="Sirot L."/>
            <person name="Sirota M."/>
            <person name="Sisneros N.B."/>
            <person name="Smith C.D."/>
            <person name="Smith T.F."/>
            <person name="Spieth J."/>
            <person name="Stage D.E."/>
            <person name="Stark A."/>
            <person name="Stephan W."/>
            <person name="Strausberg R.L."/>
            <person name="Strempel S."/>
            <person name="Sturgill D."/>
            <person name="Sutton G."/>
            <person name="Sutton G.G."/>
            <person name="Tao W."/>
            <person name="Teichmann S."/>
            <person name="Tobari Y.N."/>
            <person name="Tomimura Y."/>
            <person name="Tsolas J.M."/>
            <person name="Valente V.L."/>
            <person name="Venter E."/>
            <person name="Venter J.C."/>
            <person name="Vicario S."/>
            <person name="Vieira F.G."/>
            <person name="Vilella A.J."/>
            <person name="Villasante A."/>
            <person name="Walenz B."/>
            <person name="Wang J."/>
            <person name="Wasserman M."/>
            <person name="Watts T."/>
            <person name="Wilson D."/>
            <person name="Wilson R.K."/>
            <person name="Wing R.A."/>
            <person name="Wolfner M.F."/>
            <person name="Wong A."/>
            <person name="Wong G.K."/>
            <person name="Wu C.I."/>
            <person name="Wu G."/>
            <person name="Yamamoto D."/>
            <person name="Yang H.P."/>
            <person name="Yang S.P."/>
            <person name="Yorke J.A."/>
            <person name="Yoshida K."/>
            <person name="Zdobnov E."/>
            <person name="Zhang P."/>
            <person name="Zhang Y."/>
            <person name="Zimin A.V."/>
            <person name="Baldwin J."/>
            <person name="Abdouelleil A."/>
            <person name="Abdulkadir J."/>
            <person name="Abebe A."/>
            <person name="Abera B."/>
            <person name="Abreu J."/>
            <person name="Acer S.C."/>
            <person name="Aftuck L."/>
            <person name="Alexander A."/>
            <person name="An P."/>
            <person name="Anderson E."/>
            <person name="Anderson S."/>
            <person name="Arachi H."/>
            <person name="Azer M."/>
            <person name="Bachantsang P."/>
            <person name="Barry A."/>
            <person name="Bayul T."/>
            <person name="Berlin A."/>
            <person name="Bessette D."/>
            <person name="Bloom T."/>
            <person name="Blye J."/>
            <person name="Boguslavskiy L."/>
            <person name="Bonnet C."/>
            <person name="Boukhgalter B."/>
            <person name="Bourzgui I."/>
            <person name="Brown A."/>
            <person name="Cahill P."/>
            <person name="Channer S."/>
            <person name="Cheshatsang Y."/>
            <person name="Chuda L."/>
            <person name="Citroen M."/>
            <person name="Collymore A."/>
            <person name="Cooke P."/>
            <person name="Costello M."/>
            <person name="D'Aco K."/>
            <person name="Daza R."/>
            <person name="De Haan G."/>
            <person name="DeGray S."/>
            <person name="DeMaso C."/>
            <person name="Dhargay N."/>
            <person name="Dooley K."/>
            <person name="Dooley E."/>
            <person name="Doricent M."/>
            <person name="Dorje P."/>
            <person name="Dorjee K."/>
            <person name="Dupes A."/>
            <person name="Elong R."/>
            <person name="Falk J."/>
            <person name="Farina A."/>
            <person name="Faro S."/>
            <person name="Ferguson D."/>
            <person name="Fisher S."/>
            <person name="Foley C.D."/>
            <person name="Franke A."/>
            <person name="Friedrich D."/>
            <person name="Gadbois L."/>
            <person name="Gearin G."/>
            <person name="Gearin C.R."/>
            <person name="Giannoukos G."/>
            <person name="Goode T."/>
            <person name="Graham J."/>
            <person name="Grandbois E."/>
            <person name="Grewal S."/>
            <person name="Gyaltsen K."/>
            <person name="Hafez N."/>
            <person name="Hagos B."/>
            <person name="Hall J."/>
            <person name="Henson C."/>
            <person name="Hollinger A."/>
            <person name="Honan T."/>
            <person name="Huard M.D."/>
            <person name="Hughes L."/>
            <person name="Hurhula B."/>
            <person name="Husby M.E."/>
            <person name="Kamat A."/>
            <person name="Kanga B."/>
            <person name="Kashin S."/>
            <person name="Khazanovich D."/>
            <person name="Kisner P."/>
            <person name="Lance K."/>
            <person name="Lara M."/>
            <person name="Lee W."/>
            <person name="Lennon N."/>
            <person name="Letendre F."/>
            <person name="LeVine R."/>
            <person name="Lipovsky A."/>
            <person name="Liu X."/>
            <person name="Liu J."/>
            <person name="Liu S."/>
            <person name="Lokyitsang T."/>
            <person name="Lokyitsang Y."/>
            <person name="Lubonja R."/>
            <person name="Lui A."/>
            <person name="MacDonald P."/>
            <person name="Magnisalis V."/>
            <person name="Maru K."/>
            <person name="Matthews C."/>
            <person name="McCusker W."/>
            <person name="McDonough S."/>
            <person name="Mehta T."/>
            <person name="Meldrim J."/>
            <person name="Meneus L."/>
            <person name="Mihai O."/>
            <person name="Mihalev A."/>
            <person name="Mihova T."/>
            <person name="Mittelman R."/>
            <person name="Mlenga V."/>
            <person name="Montmayeur A."/>
            <person name="Mulrain L."/>
            <person name="Navidi A."/>
            <person name="Naylor J."/>
            <person name="Negash T."/>
            <person name="Nguyen T."/>
            <person name="Nguyen N."/>
            <person name="Nicol R."/>
            <person name="Norbu C."/>
            <person name="Norbu N."/>
            <person name="Novod N."/>
            <person name="O'Neill B."/>
            <person name="Osman S."/>
            <person name="Markiewicz E."/>
            <person name="Oyono O.L."/>
            <person name="Patti C."/>
            <person name="Phunkhang P."/>
            <person name="Pierre F."/>
            <person name="Priest M."/>
            <person name="Raghuraman S."/>
            <person name="Rege F."/>
            <person name="Reyes R."/>
            <person name="Rise C."/>
            <person name="Rogov P."/>
            <person name="Ross K."/>
            <person name="Ryan E."/>
            <person name="Settipalli S."/>
            <person name="Shea T."/>
            <person name="Sherpa N."/>
            <person name="Shi L."/>
            <person name="Shih D."/>
            <person name="Sparrow T."/>
            <person name="Spaulding J."/>
            <person name="Stalker J."/>
            <person name="Stange-Thomann N."/>
            <person name="Stavropoulos S."/>
            <person name="Stone C."/>
            <person name="Strader C."/>
            <person name="Tesfaye S."/>
            <person name="Thomson T."/>
            <person name="Thoulutsang Y."/>
            <person name="Thoulutsang D."/>
            <person name="Topham K."/>
            <person name="Topping I."/>
            <person name="Tsamla T."/>
            <person name="Vassiliev H."/>
            <person name="Vo A."/>
            <person name="Wangchuk T."/>
            <person name="Wangdi T."/>
            <person name="Weiand M."/>
            <person name="Wilkinson J."/>
            <person name="Wilson A."/>
            <person name="Yadav S."/>
            <person name="Young G."/>
            <person name="Yu Q."/>
            <person name="Zembek L."/>
            <person name="Zhong D."/>
            <person name="Zimmer A."/>
            <person name="Zwirko Z."/>
            <person name="Jaffe D.B."/>
            <person name="Alvarez P."/>
            <person name="Brockman W."/>
            <person name="Butler J."/>
            <person name="Chin C."/>
            <person name="Gnerre S."/>
            <person name="Grabherr M."/>
            <person name="Kleber M."/>
            <person name="Mauceli E."/>
            <person name="MacCallum I."/>
        </authorList>
    </citation>
    <scope>NUCLEOTIDE SEQUENCE [LARGE SCALE GENOMIC DNA]</scope>
    <source>
        <strain evidence="9">Rob3c / Tucson 14021-0248.25</strain>
    </source>
</reference>
<evidence type="ECO:0000256" key="1">
    <source>
        <dbReference type="ARBA" id="ARBA00004236"/>
    </source>
</evidence>
<gene>
    <name evidence="8" type="primary">Dsec\GM16905</name>
    <name evidence="8" type="ORF">Dsec_GM16905</name>
</gene>
<evidence type="ECO:0000256" key="6">
    <source>
        <dbReference type="ARBA" id="ARBA00023136"/>
    </source>
</evidence>
<keyword evidence="7" id="KW-0325">Glycoprotein</keyword>
<evidence type="ECO:0000256" key="5">
    <source>
        <dbReference type="ARBA" id="ARBA00022989"/>
    </source>
</evidence>
<keyword evidence="9" id="KW-1185">Reference proteome</keyword>
<evidence type="ECO:0000256" key="3">
    <source>
        <dbReference type="ARBA" id="ARBA00022475"/>
    </source>
</evidence>
<dbReference type="STRING" id="7238.B4ILX8"/>
<proteinExistence type="inferred from homology"/>
<dbReference type="HOGENOM" id="CLU_2199690_0_0_1"/>
<keyword evidence="4" id="KW-0812">Transmembrane</keyword>
<dbReference type="OMA" id="PEDNHID"/>
<evidence type="ECO:0000256" key="7">
    <source>
        <dbReference type="ARBA" id="ARBA00023180"/>
    </source>
</evidence>